<comment type="caution">
    <text evidence="1">The sequence shown here is derived from an EMBL/GenBank/DDBJ whole genome shotgun (WGS) entry which is preliminary data.</text>
</comment>
<dbReference type="AlphaFoldDB" id="A0A364Y602"/>
<organism evidence="1 2">
    <name type="scientific">Pseudochryseolinea flava</name>
    <dbReference type="NCBI Taxonomy" id="2059302"/>
    <lineage>
        <taxon>Bacteria</taxon>
        <taxon>Pseudomonadati</taxon>
        <taxon>Bacteroidota</taxon>
        <taxon>Cytophagia</taxon>
        <taxon>Cytophagales</taxon>
        <taxon>Fulvivirgaceae</taxon>
        <taxon>Pseudochryseolinea</taxon>
    </lineage>
</organism>
<gene>
    <name evidence="1" type="ORF">DQQ10_07130</name>
</gene>
<dbReference type="OrthoDB" id="675724at2"/>
<dbReference type="Proteomes" id="UP000251889">
    <property type="component" value="Unassembled WGS sequence"/>
</dbReference>
<name>A0A364Y602_9BACT</name>
<accession>A0A364Y602</accession>
<keyword evidence="2" id="KW-1185">Reference proteome</keyword>
<evidence type="ECO:0000313" key="2">
    <source>
        <dbReference type="Proteomes" id="UP000251889"/>
    </source>
</evidence>
<evidence type="ECO:0000313" key="1">
    <source>
        <dbReference type="EMBL" id="RAW02299.1"/>
    </source>
</evidence>
<dbReference type="RefSeq" id="WP_112746122.1">
    <property type="nucleotide sequence ID" value="NZ_QMFY01000002.1"/>
</dbReference>
<proteinExistence type="predicted"/>
<sequence length="72" mass="8215">MSSAFVREGEHQDLSDIAPTMNALITFLTRENGGVRVYEKQRREQTDGTTHHEMSNGLQYRVSTSSKWEVVT</sequence>
<reference evidence="1 2" key="1">
    <citation type="submission" date="2018-06" db="EMBL/GenBank/DDBJ databases">
        <title>Chryseolinea flavus sp. nov., a member of the phylum Bacteroidetes isolated from soil.</title>
        <authorList>
            <person name="Li Y."/>
            <person name="Wang J."/>
        </authorList>
    </citation>
    <scope>NUCLEOTIDE SEQUENCE [LARGE SCALE GENOMIC DNA]</scope>
    <source>
        <strain evidence="1 2">SDU1-6</strain>
    </source>
</reference>
<dbReference type="EMBL" id="QMFY01000002">
    <property type="protein sequence ID" value="RAW02299.1"/>
    <property type="molecule type" value="Genomic_DNA"/>
</dbReference>
<protein>
    <submittedName>
        <fullName evidence="1">Uncharacterized protein</fullName>
    </submittedName>
</protein>